<dbReference type="Pfam" id="PF09655">
    <property type="entry name" value="Nitr_red_assoc"/>
    <property type="match status" value="1"/>
</dbReference>
<reference evidence="1" key="1">
    <citation type="submission" date="2024-06" db="EMBL/GenBank/DDBJ databases">
        <title>Caulobacter inopinatus, sp. nov.</title>
        <authorList>
            <person name="Donachie S.P."/>
        </authorList>
    </citation>
    <scope>NUCLEOTIDE SEQUENCE</scope>
    <source>
        <strain evidence="1">73W</strain>
    </source>
</reference>
<proteinExistence type="predicted"/>
<organism evidence="1">
    <name type="scientific">Caulobacter sp. 73W</name>
    <dbReference type="NCBI Taxonomy" id="3161137"/>
    <lineage>
        <taxon>Bacteria</taxon>
        <taxon>Pseudomonadati</taxon>
        <taxon>Pseudomonadota</taxon>
        <taxon>Alphaproteobacteria</taxon>
        <taxon>Caulobacterales</taxon>
        <taxon>Caulobacteraceae</taxon>
        <taxon>Caulobacter</taxon>
    </lineage>
</organism>
<protein>
    <submittedName>
        <fullName evidence="1">Nitrate reductase associated protein</fullName>
    </submittedName>
</protein>
<dbReference type="RefSeq" id="WP_369061805.1">
    <property type="nucleotide sequence ID" value="NZ_CP158375.1"/>
</dbReference>
<dbReference type="AlphaFoldDB" id="A0AB39KWF9"/>
<gene>
    <name evidence="1" type="ORF">ABOZ73_06850</name>
</gene>
<sequence length="153" mass="17512">MSDEQLFAFESDFVASLRCIPMAVRMKLDRVAIKLTLRQWSRFTLEDRQRLVETPCRTREDVGDYRRLLVELVAARAGEVAGALADPPAPVWERSDQVPEIVAIHARAIKTPPPNRAQWSSLTELQRFALLKLTRDNHDNVNFVPAMREFGII</sequence>
<dbReference type="NCBIfam" id="TIGR02664">
    <property type="entry name" value="nitr_red_assoc"/>
    <property type="match status" value="1"/>
</dbReference>
<evidence type="ECO:0000313" key="1">
    <source>
        <dbReference type="EMBL" id="XDO98129.1"/>
    </source>
</evidence>
<name>A0AB39KWF9_9CAUL</name>
<dbReference type="EMBL" id="CP158375">
    <property type="protein sequence ID" value="XDO98129.1"/>
    <property type="molecule type" value="Genomic_DNA"/>
</dbReference>
<dbReference type="InterPro" id="IPR013481">
    <property type="entry name" value="NarM"/>
</dbReference>
<accession>A0AB39KWF9</accession>